<gene>
    <name evidence="2" type="ORF">CD32_14360</name>
</gene>
<reference evidence="2 3" key="1">
    <citation type="submission" date="2014-02" db="EMBL/GenBank/DDBJ databases">
        <title>Draft genome sequence of Lysinibacillus odysseyi NBRC 100172.</title>
        <authorList>
            <person name="Zhang F."/>
            <person name="Wang G."/>
            <person name="Zhang L."/>
        </authorList>
    </citation>
    <scope>NUCLEOTIDE SEQUENCE [LARGE SCALE GENOMIC DNA]</scope>
    <source>
        <strain evidence="2 3">NBRC 100172</strain>
    </source>
</reference>
<dbReference type="InterPro" id="IPR016130">
    <property type="entry name" value="Tyr_Pase_AS"/>
</dbReference>
<dbReference type="OrthoDB" id="1188001at2"/>
<keyword evidence="3" id="KW-1185">Reference proteome</keyword>
<dbReference type="Pfam" id="PF13350">
    <property type="entry name" value="Y_phosphatase3"/>
    <property type="match status" value="1"/>
</dbReference>
<dbReference type="eggNOG" id="COG2365">
    <property type="taxonomic scope" value="Bacteria"/>
</dbReference>
<dbReference type="InterPro" id="IPR029021">
    <property type="entry name" value="Prot-tyrosine_phosphatase-like"/>
</dbReference>
<sequence length="262" mass="30676">MRVIGENPVKFDSLYNFRDIGGFITNDGRVMKKGVLFRSDELSRLSVKDIDVFNHLKIKLICDLRTDQERKSKPSKFSSGHTIKVMNISIQDRSQEFTRFEFFKFLVSNSTSINFETIMKDMYYNMAFVNNSKINEVITLLSEQDHLPALIHCTGGKDRTGFISALIQLMVGVPYHKVMEEYLYSNHLIEPKMKKAEKMIRWMSLFQVSSERIKPMLEVRREYLDDIYKEIINQYGDIETYLCDGCSIKQQSISRLKNMLLE</sequence>
<evidence type="ECO:0000256" key="1">
    <source>
        <dbReference type="ARBA" id="ARBA00009580"/>
    </source>
</evidence>
<dbReference type="RefSeq" id="WP_036155787.1">
    <property type="nucleotide sequence ID" value="NZ_AVCX01000004.1"/>
</dbReference>
<dbReference type="EMBL" id="JPVP01000057">
    <property type="protein sequence ID" value="KGR83877.1"/>
    <property type="molecule type" value="Genomic_DNA"/>
</dbReference>
<dbReference type="PANTHER" id="PTHR31126:SF1">
    <property type="entry name" value="TYROSINE SPECIFIC PROTEIN PHOSPHATASES DOMAIN-CONTAINING PROTEIN"/>
    <property type="match status" value="1"/>
</dbReference>
<dbReference type="Gene3D" id="3.90.190.10">
    <property type="entry name" value="Protein tyrosine phosphatase superfamily"/>
    <property type="match status" value="1"/>
</dbReference>
<organism evidence="2 3">
    <name type="scientific">Lysinibacillus odysseyi 34hs-1 = NBRC 100172</name>
    <dbReference type="NCBI Taxonomy" id="1220589"/>
    <lineage>
        <taxon>Bacteria</taxon>
        <taxon>Bacillati</taxon>
        <taxon>Bacillota</taxon>
        <taxon>Bacilli</taxon>
        <taxon>Bacillales</taxon>
        <taxon>Bacillaceae</taxon>
        <taxon>Lysinibacillus</taxon>
    </lineage>
</organism>
<dbReference type="PROSITE" id="PS00383">
    <property type="entry name" value="TYR_PHOSPHATASE_1"/>
    <property type="match status" value="1"/>
</dbReference>
<dbReference type="STRING" id="1220589.CD32_14360"/>
<dbReference type="PANTHER" id="PTHR31126">
    <property type="entry name" value="TYROSINE-PROTEIN PHOSPHATASE"/>
    <property type="match status" value="1"/>
</dbReference>
<dbReference type="InterPro" id="IPR026893">
    <property type="entry name" value="Tyr/Ser_Pase_IphP-type"/>
</dbReference>
<accession>A0A0A3JA31</accession>
<evidence type="ECO:0000313" key="2">
    <source>
        <dbReference type="EMBL" id="KGR83877.1"/>
    </source>
</evidence>
<dbReference type="GO" id="GO:0004721">
    <property type="term" value="F:phosphoprotein phosphatase activity"/>
    <property type="evidence" value="ECO:0007669"/>
    <property type="project" value="InterPro"/>
</dbReference>
<proteinExistence type="inferred from homology"/>
<protein>
    <recommendedName>
        <fullName evidence="4">Tyrosine specific protein phosphatases domain-containing protein</fullName>
    </recommendedName>
</protein>
<name>A0A0A3JA31_9BACI</name>
<comment type="similarity">
    <text evidence="1">Belongs to the protein-tyrosine phosphatase family.</text>
</comment>
<dbReference type="SUPFAM" id="SSF52799">
    <property type="entry name" value="(Phosphotyrosine protein) phosphatases II"/>
    <property type="match status" value="1"/>
</dbReference>
<comment type="caution">
    <text evidence="2">The sequence shown here is derived from an EMBL/GenBank/DDBJ whole genome shotgun (WGS) entry which is preliminary data.</text>
</comment>
<dbReference type="Proteomes" id="UP000030437">
    <property type="component" value="Unassembled WGS sequence"/>
</dbReference>
<evidence type="ECO:0008006" key="4">
    <source>
        <dbReference type="Google" id="ProtNLM"/>
    </source>
</evidence>
<dbReference type="AlphaFoldDB" id="A0A0A3JA31"/>
<evidence type="ECO:0000313" key="3">
    <source>
        <dbReference type="Proteomes" id="UP000030437"/>
    </source>
</evidence>